<gene>
    <name evidence="2" type="ORF">UFOVP1075_2</name>
    <name evidence="3" type="ORF">UFOVP1312_58</name>
    <name evidence="4" type="ORF">UFOVP1426_64</name>
    <name evidence="5" type="ORF">UFOVP1522_23</name>
    <name evidence="1" type="ORF">UFOVP989_64</name>
</gene>
<protein>
    <submittedName>
        <fullName evidence="2">Uncharacterized protein</fullName>
    </submittedName>
</protein>
<dbReference type="EMBL" id="LR797263">
    <property type="protein sequence ID" value="CAB4198767.1"/>
    <property type="molecule type" value="Genomic_DNA"/>
</dbReference>
<dbReference type="EMBL" id="LR796938">
    <property type="protein sequence ID" value="CAB4176793.1"/>
    <property type="molecule type" value="Genomic_DNA"/>
</dbReference>
<evidence type="ECO:0000313" key="2">
    <source>
        <dbReference type="EMBL" id="CAB4180879.1"/>
    </source>
</evidence>
<evidence type="ECO:0000313" key="5">
    <source>
        <dbReference type="EMBL" id="CAB5227292.1"/>
    </source>
</evidence>
<evidence type="ECO:0000313" key="1">
    <source>
        <dbReference type="EMBL" id="CAB4176793.1"/>
    </source>
</evidence>
<dbReference type="EMBL" id="LR797011">
    <property type="protein sequence ID" value="CAB4180879.1"/>
    <property type="molecule type" value="Genomic_DNA"/>
</dbReference>
<dbReference type="EMBL" id="LR797370">
    <property type="protein sequence ID" value="CAB4211022.1"/>
    <property type="molecule type" value="Genomic_DNA"/>
</dbReference>
<evidence type="ECO:0000313" key="4">
    <source>
        <dbReference type="EMBL" id="CAB4211022.1"/>
    </source>
</evidence>
<sequence length="77" mass="8236">MDSYACVAKATQYESSKEMKLPSPQTSLGKAIERAIFVAVIAGIGAYLKDPSVTGGGVMYFGIKTIYDLLNSNVKNI</sequence>
<reference evidence="2" key="1">
    <citation type="submission" date="2020-05" db="EMBL/GenBank/DDBJ databases">
        <authorList>
            <person name="Chiriac C."/>
            <person name="Salcher M."/>
            <person name="Ghai R."/>
            <person name="Kavagutti S V."/>
        </authorList>
    </citation>
    <scope>NUCLEOTIDE SEQUENCE</scope>
</reference>
<proteinExistence type="predicted"/>
<dbReference type="EMBL" id="LR798372">
    <property type="protein sequence ID" value="CAB5227292.1"/>
    <property type="molecule type" value="Genomic_DNA"/>
</dbReference>
<organism evidence="2">
    <name type="scientific">uncultured Caudovirales phage</name>
    <dbReference type="NCBI Taxonomy" id="2100421"/>
    <lineage>
        <taxon>Viruses</taxon>
        <taxon>Duplodnaviria</taxon>
        <taxon>Heunggongvirae</taxon>
        <taxon>Uroviricota</taxon>
        <taxon>Caudoviricetes</taxon>
        <taxon>Peduoviridae</taxon>
        <taxon>Maltschvirus</taxon>
        <taxon>Maltschvirus maltsch</taxon>
    </lineage>
</organism>
<name>A0A6J5Q9B8_9CAUD</name>
<accession>A0A6J5Q9B8</accession>
<evidence type="ECO:0000313" key="3">
    <source>
        <dbReference type="EMBL" id="CAB4198767.1"/>
    </source>
</evidence>